<dbReference type="SUPFAM" id="SSF54211">
    <property type="entry name" value="Ribosomal protein S5 domain 2-like"/>
    <property type="match status" value="1"/>
</dbReference>
<dbReference type="GO" id="GO:0005524">
    <property type="term" value="F:ATP binding"/>
    <property type="evidence" value="ECO:0007669"/>
    <property type="project" value="UniProtKB-KW"/>
</dbReference>
<dbReference type="InterPro" id="IPR019539">
    <property type="entry name" value="GalKase_N"/>
</dbReference>
<evidence type="ECO:0000256" key="7">
    <source>
        <dbReference type="ARBA" id="ARBA00022840"/>
    </source>
</evidence>
<dbReference type="PIRSF" id="PIRSF000530">
    <property type="entry name" value="Galactokinase"/>
    <property type="match status" value="1"/>
</dbReference>
<feature type="domain" description="Galactokinase N-terminal" evidence="12">
    <location>
        <begin position="3"/>
        <end position="39"/>
    </location>
</feature>
<dbReference type="FunFam" id="3.30.70.890:FF:000001">
    <property type="entry name" value="Galactokinase"/>
    <property type="match status" value="1"/>
</dbReference>
<dbReference type="InterPro" id="IPR006203">
    <property type="entry name" value="GHMP_knse_ATP-bd_CS"/>
</dbReference>
<dbReference type="InterPro" id="IPR019741">
    <property type="entry name" value="Galactokinase_CS"/>
</dbReference>
<feature type="domain" description="GHMP kinase N-terminal" evidence="10">
    <location>
        <begin position="74"/>
        <end position="160"/>
    </location>
</feature>
<dbReference type="PROSITE" id="PS00627">
    <property type="entry name" value="GHMP_KINASES_ATP"/>
    <property type="match status" value="1"/>
</dbReference>
<keyword evidence="5" id="KW-0547">Nucleotide-binding</keyword>
<evidence type="ECO:0000256" key="8">
    <source>
        <dbReference type="ARBA" id="ARBA00022842"/>
    </source>
</evidence>
<dbReference type="GO" id="GO:0046872">
    <property type="term" value="F:metal ion binding"/>
    <property type="evidence" value="ECO:0007669"/>
    <property type="project" value="UniProtKB-KW"/>
</dbReference>
<keyword evidence="3" id="KW-0808">Transferase</keyword>
<dbReference type="AlphaFoldDB" id="A0A381SD59"/>
<dbReference type="NCBIfam" id="TIGR00131">
    <property type="entry name" value="gal_kin"/>
    <property type="match status" value="1"/>
</dbReference>
<evidence type="ECO:0000256" key="6">
    <source>
        <dbReference type="ARBA" id="ARBA00022777"/>
    </source>
</evidence>
<dbReference type="GO" id="GO:0006012">
    <property type="term" value="P:galactose metabolic process"/>
    <property type="evidence" value="ECO:0007669"/>
    <property type="project" value="InterPro"/>
</dbReference>
<dbReference type="FunFam" id="3.30.230.10:FF:000017">
    <property type="entry name" value="Galactokinase"/>
    <property type="match status" value="1"/>
</dbReference>
<sequence length="368" mass="39624">VAVAHAPGRVNLIGEHTDYQEGFVLPMTVDRYVAVAFAPRSDRMIRAHTSLFNKTVEYPLDGLTPIGQGFWSDYIMGTAWAMHEAGFPLIGIDLAVKSDLPMGAGLSSSAALEVATARALCSVSQCTWDPIVMAQLARRAENEFVGVGCGIMDQVASTAGKANCALLLDCRSLQFELVRLPSQVGIVVMDTGVRRSLGTTEYDTRRKDCAAAFAAIKTFAPHAAALRDVNETLLARAETQLSSSTYRRAQHVVTENLRPMKLAKALQSGNFENAGKLLNDSHASLRDLYEVSSPELDLITDLARSDSSCLGARMTGAGFGGSAIALVRTEGIQRFIDQVRQMYAKCSEHQGSFFHGSAVDGVSVRAMT</sequence>
<dbReference type="Pfam" id="PF08544">
    <property type="entry name" value="GHMP_kinases_C"/>
    <property type="match status" value="1"/>
</dbReference>
<evidence type="ECO:0000256" key="9">
    <source>
        <dbReference type="ARBA" id="ARBA00023277"/>
    </source>
</evidence>
<evidence type="ECO:0008006" key="14">
    <source>
        <dbReference type="Google" id="ProtNLM"/>
    </source>
</evidence>
<keyword evidence="6" id="KW-0418">Kinase</keyword>
<proteinExistence type="inferred from homology"/>
<protein>
    <recommendedName>
        <fullName evidence="14">Galactokinase</fullName>
    </recommendedName>
</protein>
<keyword evidence="7" id="KW-0067">ATP-binding</keyword>
<dbReference type="EMBL" id="UINC01002960">
    <property type="protein sequence ID" value="SVA02000.1"/>
    <property type="molecule type" value="Genomic_DNA"/>
</dbReference>
<dbReference type="Gene3D" id="3.30.70.890">
    <property type="entry name" value="GHMP kinase, C-terminal domain"/>
    <property type="match status" value="1"/>
</dbReference>
<dbReference type="Pfam" id="PF00288">
    <property type="entry name" value="GHMP_kinases_N"/>
    <property type="match status" value="1"/>
</dbReference>
<dbReference type="InterPro" id="IPR000705">
    <property type="entry name" value="Galactokinase"/>
</dbReference>
<comment type="similarity">
    <text evidence="1">Belongs to the GHMP kinase family. GalK subfamily.</text>
</comment>
<keyword evidence="8" id="KW-0460">Magnesium</keyword>
<dbReference type="InterPro" id="IPR020568">
    <property type="entry name" value="Ribosomal_Su5_D2-typ_SF"/>
</dbReference>
<evidence type="ECO:0000256" key="2">
    <source>
        <dbReference type="ARBA" id="ARBA00022490"/>
    </source>
</evidence>
<dbReference type="PROSITE" id="PS00106">
    <property type="entry name" value="GALACTOKINASE"/>
    <property type="match status" value="1"/>
</dbReference>
<dbReference type="GO" id="GO:0004335">
    <property type="term" value="F:galactokinase activity"/>
    <property type="evidence" value="ECO:0007669"/>
    <property type="project" value="InterPro"/>
</dbReference>
<accession>A0A381SD59</accession>
<keyword evidence="9" id="KW-0119">Carbohydrate metabolism</keyword>
<keyword evidence="2" id="KW-0963">Cytoplasm</keyword>
<dbReference type="SUPFAM" id="SSF55060">
    <property type="entry name" value="GHMP Kinase, C-terminal domain"/>
    <property type="match status" value="1"/>
</dbReference>
<dbReference type="InterPro" id="IPR006204">
    <property type="entry name" value="GHMP_kinase_N_dom"/>
</dbReference>
<dbReference type="Gene3D" id="3.30.230.10">
    <property type="match status" value="1"/>
</dbReference>
<dbReference type="PRINTS" id="PR00959">
    <property type="entry name" value="MEVGALKINASE"/>
</dbReference>
<evidence type="ECO:0000256" key="4">
    <source>
        <dbReference type="ARBA" id="ARBA00022723"/>
    </source>
</evidence>
<evidence type="ECO:0000259" key="12">
    <source>
        <dbReference type="Pfam" id="PF10509"/>
    </source>
</evidence>
<evidence type="ECO:0000256" key="5">
    <source>
        <dbReference type="ARBA" id="ARBA00022741"/>
    </source>
</evidence>
<evidence type="ECO:0000259" key="11">
    <source>
        <dbReference type="Pfam" id="PF08544"/>
    </source>
</evidence>
<evidence type="ECO:0000256" key="1">
    <source>
        <dbReference type="ARBA" id="ARBA00006566"/>
    </source>
</evidence>
<name>A0A381SD59_9ZZZZ</name>
<dbReference type="GO" id="GO:0005829">
    <property type="term" value="C:cytosol"/>
    <property type="evidence" value="ECO:0007669"/>
    <property type="project" value="TreeGrafter"/>
</dbReference>
<dbReference type="InterPro" id="IPR014721">
    <property type="entry name" value="Ribsml_uS5_D2-typ_fold_subgr"/>
</dbReference>
<evidence type="ECO:0000259" key="10">
    <source>
        <dbReference type="Pfam" id="PF00288"/>
    </source>
</evidence>
<keyword evidence="4" id="KW-0479">Metal-binding</keyword>
<feature type="domain" description="GHMP kinase C-terminal" evidence="11">
    <location>
        <begin position="262"/>
        <end position="344"/>
    </location>
</feature>
<dbReference type="PANTHER" id="PTHR10457:SF7">
    <property type="entry name" value="GALACTOKINASE-RELATED"/>
    <property type="match status" value="1"/>
</dbReference>
<dbReference type="PANTHER" id="PTHR10457">
    <property type="entry name" value="MEVALONATE KINASE/GALACTOKINASE"/>
    <property type="match status" value="1"/>
</dbReference>
<dbReference type="InterPro" id="IPR013750">
    <property type="entry name" value="GHMP_kinase_C_dom"/>
</dbReference>
<evidence type="ECO:0000256" key="3">
    <source>
        <dbReference type="ARBA" id="ARBA00022679"/>
    </source>
</evidence>
<dbReference type="InterPro" id="IPR036554">
    <property type="entry name" value="GHMP_kinase_C_sf"/>
</dbReference>
<organism evidence="13">
    <name type="scientific">marine metagenome</name>
    <dbReference type="NCBI Taxonomy" id="408172"/>
    <lineage>
        <taxon>unclassified sequences</taxon>
        <taxon>metagenomes</taxon>
        <taxon>ecological metagenomes</taxon>
    </lineage>
</organism>
<reference evidence="13" key="1">
    <citation type="submission" date="2018-05" db="EMBL/GenBank/DDBJ databases">
        <authorList>
            <person name="Lanie J.A."/>
            <person name="Ng W.-L."/>
            <person name="Kazmierczak K.M."/>
            <person name="Andrzejewski T.M."/>
            <person name="Davidsen T.M."/>
            <person name="Wayne K.J."/>
            <person name="Tettelin H."/>
            <person name="Glass J.I."/>
            <person name="Rusch D."/>
            <person name="Podicherti R."/>
            <person name="Tsui H.-C.T."/>
            <person name="Winkler M.E."/>
        </authorList>
    </citation>
    <scope>NUCLEOTIDE SEQUENCE</scope>
</reference>
<evidence type="ECO:0000313" key="13">
    <source>
        <dbReference type="EMBL" id="SVA02000.1"/>
    </source>
</evidence>
<dbReference type="PRINTS" id="PR00473">
    <property type="entry name" value="GALCTOKINASE"/>
</dbReference>
<dbReference type="InterPro" id="IPR006206">
    <property type="entry name" value="Mevalonate/galactokinase"/>
</dbReference>
<feature type="non-terminal residue" evidence="13">
    <location>
        <position position="1"/>
    </location>
</feature>
<dbReference type="Pfam" id="PF10509">
    <property type="entry name" value="GalKase_gal_bdg"/>
    <property type="match status" value="1"/>
</dbReference>
<gene>
    <name evidence="13" type="ORF">METZ01_LOCUS54854</name>
</gene>